<dbReference type="SUPFAM" id="SSF48452">
    <property type="entry name" value="TPR-like"/>
    <property type="match status" value="1"/>
</dbReference>
<evidence type="ECO:0000313" key="1">
    <source>
        <dbReference type="EMBL" id="MBE4908185.1"/>
    </source>
</evidence>
<dbReference type="SUPFAM" id="SSF116965">
    <property type="entry name" value="Hypothetical protein MPN330"/>
    <property type="match status" value="1"/>
</dbReference>
<sequence>MNNQSNDRKARVIQFPKLKERLLDKGMDAIKNKNYKHALDLLSQAKEIDSVNDEIEFGIVMCLFEMGRLEEAKQSCKRMLLEDVGDYFHVLQFYLTILIQLGEYTEVKTTLEAVFQENQVPSQHAENLYQLLEFSRRYTSSNTEEILEDKFEPENKYEQIQQILLEQSDKNEQIKLLHTLKESNISKYLELIQQYLIDPTKDVVIKTMIMQLLIDHSIDKEITVVKLGEEGTVIPSKLTDIIDNEHAQQVLEGLEEMLANNNPTLFEVCKEIWFRYLYVTYPFLPKAHSSKTWSAALYMYGSELHGMEIDIGSFMYGDDIGNVNCALETLKEIEKISFLEI</sequence>
<name>A0ABR9QI54_9BACI</name>
<evidence type="ECO:0000313" key="2">
    <source>
        <dbReference type="Proteomes" id="UP001516662"/>
    </source>
</evidence>
<dbReference type="EMBL" id="JADCLJ010000019">
    <property type="protein sequence ID" value="MBE4908185.1"/>
    <property type="molecule type" value="Genomic_DNA"/>
</dbReference>
<reference evidence="1 2" key="1">
    <citation type="submission" date="2020-10" db="EMBL/GenBank/DDBJ databases">
        <title>Bacillus sp. HD4P25, an endophyte from a halophyte.</title>
        <authorList>
            <person name="Sun J.-Q."/>
        </authorList>
    </citation>
    <scope>NUCLEOTIDE SEQUENCE [LARGE SCALE GENOMIC DNA]</scope>
    <source>
        <strain evidence="1 2">YIM 93174</strain>
    </source>
</reference>
<dbReference type="InterPro" id="IPR011990">
    <property type="entry name" value="TPR-like_helical_dom_sf"/>
</dbReference>
<organism evidence="1 2">
    <name type="scientific">Litchfieldia luteola</name>
    <dbReference type="NCBI Taxonomy" id="682179"/>
    <lineage>
        <taxon>Bacteria</taxon>
        <taxon>Bacillati</taxon>
        <taxon>Bacillota</taxon>
        <taxon>Bacilli</taxon>
        <taxon>Bacillales</taxon>
        <taxon>Bacillaceae</taxon>
        <taxon>Litchfieldia</taxon>
    </lineage>
</organism>
<dbReference type="Gene3D" id="1.25.40.10">
    <property type="entry name" value="Tetratricopeptide repeat domain"/>
    <property type="match status" value="1"/>
</dbReference>
<protein>
    <submittedName>
        <fullName evidence="1">Tetratricopeptide repeat protein</fullName>
    </submittedName>
</protein>
<accession>A0ABR9QI54</accession>
<dbReference type="Pfam" id="PF14559">
    <property type="entry name" value="TPR_19"/>
    <property type="match status" value="1"/>
</dbReference>
<gene>
    <name evidence="1" type="ORF">IMZ08_08970</name>
</gene>
<dbReference type="Proteomes" id="UP001516662">
    <property type="component" value="Unassembled WGS sequence"/>
</dbReference>
<comment type="caution">
    <text evidence="1">The sequence shown here is derived from an EMBL/GenBank/DDBJ whole genome shotgun (WGS) entry which is preliminary data.</text>
</comment>
<proteinExistence type="predicted"/>
<dbReference type="RefSeq" id="WP_193535675.1">
    <property type="nucleotide sequence ID" value="NZ_JADCLJ010000019.1"/>
</dbReference>
<keyword evidence="2" id="KW-1185">Reference proteome</keyword>